<feature type="region of interest" description="Disordered" evidence="1">
    <location>
        <begin position="1"/>
        <end position="60"/>
    </location>
</feature>
<evidence type="ECO:0000313" key="3">
    <source>
        <dbReference type="Proteomes" id="UP001320420"/>
    </source>
</evidence>
<feature type="compositionally biased region" description="Basic and acidic residues" evidence="1">
    <location>
        <begin position="143"/>
        <end position="160"/>
    </location>
</feature>
<dbReference type="PANTHER" id="PTHR37988:SF1">
    <property type="entry name" value="UPF0592 MEMBRANE PROTEIN C7D4.03C"/>
    <property type="match status" value="1"/>
</dbReference>
<protein>
    <recommendedName>
        <fullName evidence="4">DUF1765-domain-containing protein</fullName>
    </recommendedName>
</protein>
<reference evidence="2 3" key="1">
    <citation type="submission" date="2024-02" db="EMBL/GenBank/DDBJ databases">
        <title>De novo assembly and annotation of 12 fungi associated with fruit tree decline syndrome in Ontario, Canada.</title>
        <authorList>
            <person name="Sulman M."/>
            <person name="Ellouze W."/>
            <person name="Ilyukhin E."/>
        </authorList>
    </citation>
    <scope>NUCLEOTIDE SEQUENCE [LARGE SCALE GENOMIC DNA]</scope>
    <source>
        <strain evidence="2 3">M11/M66-122</strain>
    </source>
</reference>
<feature type="region of interest" description="Disordered" evidence="1">
    <location>
        <begin position="118"/>
        <end position="268"/>
    </location>
</feature>
<gene>
    <name evidence="2" type="ORF">SLS62_010770</name>
</gene>
<feature type="region of interest" description="Disordered" evidence="1">
    <location>
        <begin position="291"/>
        <end position="327"/>
    </location>
</feature>
<feature type="region of interest" description="Disordered" evidence="1">
    <location>
        <begin position="998"/>
        <end position="1028"/>
    </location>
</feature>
<comment type="caution">
    <text evidence="2">The sequence shown here is derived from an EMBL/GenBank/DDBJ whole genome shotgun (WGS) entry which is preliminary data.</text>
</comment>
<accession>A0AAN9U7P0</accession>
<feature type="compositionally biased region" description="Basic and acidic residues" evidence="1">
    <location>
        <begin position="257"/>
        <end position="266"/>
    </location>
</feature>
<organism evidence="2 3">
    <name type="scientific">Diatrype stigma</name>
    <dbReference type="NCBI Taxonomy" id="117547"/>
    <lineage>
        <taxon>Eukaryota</taxon>
        <taxon>Fungi</taxon>
        <taxon>Dikarya</taxon>
        <taxon>Ascomycota</taxon>
        <taxon>Pezizomycotina</taxon>
        <taxon>Sordariomycetes</taxon>
        <taxon>Xylariomycetidae</taxon>
        <taxon>Xylariales</taxon>
        <taxon>Diatrypaceae</taxon>
        <taxon>Diatrype</taxon>
    </lineage>
</organism>
<evidence type="ECO:0000313" key="2">
    <source>
        <dbReference type="EMBL" id="KAK7742219.1"/>
    </source>
</evidence>
<evidence type="ECO:0008006" key="4">
    <source>
        <dbReference type="Google" id="ProtNLM"/>
    </source>
</evidence>
<evidence type="ECO:0000256" key="1">
    <source>
        <dbReference type="SAM" id="MobiDB-lite"/>
    </source>
</evidence>
<dbReference type="EMBL" id="JAKJXP020000145">
    <property type="protein sequence ID" value="KAK7742219.1"/>
    <property type="molecule type" value="Genomic_DNA"/>
</dbReference>
<dbReference type="PANTHER" id="PTHR37988">
    <property type="entry name" value="UPF0592 MEMBRANE PROTEIN C7D4.03C"/>
    <property type="match status" value="1"/>
</dbReference>
<dbReference type="AlphaFoldDB" id="A0AAN9U7P0"/>
<feature type="region of interest" description="Disordered" evidence="1">
    <location>
        <begin position="1052"/>
        <end position="1124"/>
    </location>
</feature>
<name>A0AAN9U7P0_9PEZI</name>
<feature type="compositionally biased region" description="Low complexity" evidence="1">
    <location>
        <begin position="44"/>
        <end position="55"/>
    </location>
</feature>
<feature type="compositionally biased region" description="Polar residues" evidence="1">
    <location>
        <begin position="1019"/>
        <end position="1028"/>
    </location>
</feature>
<dbReference type="Proteomes" id="UP001320420">
    <property type="component" value="Unassembled WGS sequence"/>
</dbReference>
<feature type="compositionally biased region" description="Basic and acidic residues" evidence="1">
    <location>
        <begin position="207"/>
        <end position="217"/>
    </location>
</feature>
<dbReference type="Pfam" id="PF08578">
    <property type="entry name" value="DUF1765"/>
    <property type="match status" value="1"/>
</dbReference>
<dbReference type="InterPro" id="IPR013887">
    <property type="entry name" value="UPF0592"/>
</dbReference>
<feature type="compositionally biased region" description="Low complexity" evidence="1">
    <location>
        <begin position="291"/>
        <end position="309"/>
    </location>
</feature>
<proteinExistence type="predicted"/>
<feature type="compositionally biased region" description="Basic and acidic residues" evidence="1">
    <location>
        <begin position="447"/>
        <end position="461"/>
    </location>
</feature>
<feature type="region of interest" description="Disordered" evidence="1">
    <location>
        <begin position="440"/>
        <end position="470"/>
    </location>
</feature>
<keyword evidence="3" id="KW-1185">Reference proteome</keyword>
<feature type="compositionally biased region" description="Low complexity" evidence="1">
    <location>
        <begin position="10"/>
        <end position="26"/>
    </location>
</feature>
<sequence length="1226" mass="135467">MTVAVPAVDSIQSPSQSASHSQSAFFHRSHSTSDLLSGTPRRFSPPSSDNHPPSHVRSLSVQNLSNPTLFDVPSFDFESDFSTKLSLSADDLKIGSGANEKPTVFRSERIPSIFAGRMGKGKSFLNRPQIRTPASKSPSVEQRGGDRSEGAMETEKEKASGNEQEVGGSRFLEPSPRGKTKGVADSLTSLARRPWMTTSRSPSPGSKSEESNKKEESDVVPDAPSSGRERSNSSASLGSTLTRRMSRRWQAPVIDGEDGKAPESRGRLGNYITKIKQRPQVALAKGRAANSVASTASSTTSLAPPSTDTRLSHASERSSNNAPDDIAALKMPKARDPLWSMFKNLESEYGKFQSKSAPARMNLVRSVLLPFLRNYSSHVSNKRLSPEDLERRAVILNKWWGGLLEMLDGRAEYSVAGVDRPTLIEVVTLLMMRPEWRQSTPSFTPLSDRRSREHPKTRPRMETNASYSGGSVDSTDSEYFAESAEHNVRTMFVNSLIAQMAIVVDKLSLRHAPLVLVNFAGKTCAYAFFFAPGIADVLVRIWGLKSDPIRRVADEFHLPRSGRNEEGDVIALFPPNLARLGWSSVRGITSALRQTPTLSLTAAKINWHGPWVSRWRGRETDLFFIFCKYYYIMSEEFMPSELPFVEKAKAPGFVLVNAQILSVLDSTIHRQAAAEANMGLALADASPGNDAMAMPLPVAANAMKGMCDNRLIVMLKDILSSASVGLSDARHTFAESYMSIMKASAKRTSQYDHNACFVLCDFLEEALQTFDNFIDLQRPGINYIDWPFWFDAWRKIMESHHTMSEIRILSLLFSLWDVIASDPARKEQFCIDWLLAPETFNKLFTNWCPMVRAYYMRLLCWRICRDSGKANDTDMKIFILVASRLRTTWSHYLWLKQDAERTDKFPPSTAPSYPAPGKRFMIIRTEATASQPGLVMGFDHFTNTVSEPDLSDPANVFDTLESPTFETKKKWGLLGKVFSFTGSSHSSNDLETIRRETAMTRGKPVPPPKSPVTSVTPPASDSDSMGSSPTFDTMQYVFKFVLSYNAYGTMAPPNRILTRPRLPGPAQSRVNSRDTSGAPPQPPVGRPRAHRAISGSAHAGLVDSARNADVTRDADPADASPKSFRISMDFDRTDNLGSLSPVEQTRADPPPNVNIVTPTQEPITQPVQPMGIFASTVKYSGRALAEWSLVVGECNGFIDRRRDEGVLGLSDVEVPTLGIEGIRKVG</sequence>